<evidence type="ECO:0000256" key="7">
    <source>
        <dbReference type="ARBA" id="ARBA00023136"/>
    </source>
</evidence>
<keyword evidence="3 8" id="KW-0812">Transmembrane</keyword>
<dbReference type="InterPro" id="IPR005018">
    <property type="entry name" value="DOMON_domain"/>
</dbReference>
<dbReference type="Pfam" id="PF03351">
    <property type="entry name" value="DOMON"/>
    <property type="match status" value="1"/>
</dbReference>
<name>A0A9W9YHR9_9CNID</name>
<gene>
    <name evidence="12" type="primary">FRRS1_7</name>
    <name evidence="12" type="ORF">OS493_037435</name>
</gene>
<dbReference type="PANTHER" id="PTHR23130">
    <property type="entry name" value="CYTOCHROME B561 AND DOMON DOMAIN-CONTAINING PROTEIN"/>
    <property type="match status" value="1"/>
</dbReference>
<keyword evidence="4 9" id="KW-0732">Signal</keyword>
<dbReference type="Pfam" id="PF03188">
    <property type="entry name" value="Cytochrom_B561"/>
    <property type="match status" value="1"/>
</dbReference>
<dbReference type="PROSITE" id="PS50836">
    <property type="entry name" value="DOMON"/>
    <property type="match status" value="1"/>
</dbReference>
<dbReference type="Gene3D" id="1.20.120.1770">
    <property type="match status" value="1"/>
</dbReference>
<feature type="transmembrane region" description="Helical" evidence="8">
    <location>
        <begin position="363"/>
        <end position="386"/>
    </location>
</feature>
<accession>A0A9W9YHR9</accession>
<dbReference type="InterPro" id="IPR006593">
    <property type="entry name" value="Cyt_b561/ferric_Rdtase_TM"/>
</dbReference>
<dbReference type="Proteomes" id="UP001163046">
    <property type="component" value="Unassembled WGS sequence"/>
</dbReference>
<keyword evidence="7 8" id="KW-0472">Membrane</keyword>
<dbReference type="OrthoDB" id="2419613at2759"/>
<keyword evidence="5" id="KW-0249">Electron transport</keyword>
<dbReference type="CDD" id="cd08760">
    <property type="entry name" value="Cyt_b561_FRRS1_like"/>
    <property type="match status" value="1"/>
</dbReference>
<evidence type="ECO:0000256" key="3">
    <source>
        <dbReference type="ARBA" id="ARBA00022692"/>
    </source>
</evidence>
<feature type="transmembrane region" description="Helical" evidence="8">
    <location>
        <begin position="299"/>
        <end position="317"/>
    </location>
</feature>
<feature type="signal peptide" evidence="9">
    <location>
        <begin position="1"/>
        <end position="29"/>
    </location>
</feature>
<evidence type="ECO:0000259" key="10">
    <source>
        <dbReference type="PROSITE" id="PS50836"/>
    </source>
</evidence>
<dbReference type="SMART" id="SM00665">
    <property type="entry name" value="B561"/>
    <property type="match status" value="1"/>
</dbReference>
<keyword evidence="13" id="KW-1185">Reference proteome</keyword>
<dbReference type="GO" id="GO:0016020">
    <property type="term" value="C:membrane"/>
    <property type="evidence" value="ECO:0007669"/>
    <property type="project" value="UniProtKB-SubCell"/>
</dbReference>
<evidence type="ECO:0000256" key="2">
    <source>
        <dbReference type="ARBA" id="ARBA00022448"/>
    </source>
</evidence>
<feature type="chain" id="PRO_5040825512" evidence="9">
    <location>
        <begin position="30"/>
        <end position="460"/>
    </location>
</feature>
<dbReference type="PROSITE" id="PS50939">
    <property type="entry name" value="CYTOCHROME_B561"/>
    <property type="match status" value="1"/>
</dbReference>
<keyword evidence="6 8" id="KW-1133">Transmembrane helix</keyword>
<evidence type="ECO:0000259" key="11">
    <source>
        <dbReference type="PROSITE" id="PS50939"/>
    </source>
</evidence>
<proteinExistence type="predicted"/>
<evidence type="ECO:0000313" key="12">
    <source>
        <dbReference type="EMBL" id="KAJ7350979.1"/>
    </source>
</evidence>
<feature type="transmembrane region" description="Helical" evidence="8">
    <location>
        <begin position="223"/>
        <end position="246"/>
    </location>
</feature>
<dbReference type="PANTHER" id="PTHR23130:SF171">
    <property type="entry name" value="OS01G0895300 PROTEIN"/>
    <property type="match status" value="1"/>
</dbReference>
<organism evidence="12 13">
    <name type="scientific">Desmophyllum pertusum</name>
    <dbReference type="NCBI Taxonomy" id="174260"/>
    <lineage>
        <taxon>Eukaryota</taxon>
        <taxon>Metazoa</taxon>
        <taxon>Cnidaria</taxon>
        <taxon>Anthozoa</taxon>
        <taxon>Hexacorallia</taxon>
        <taxon>Scleractinia</taxon>
        <taxon>Caryophylliina</taxon>
        <taxon>Caryophylliidae</taxon>
        <taxon>Desmophyllum</taxon>
    </lineage>
</organism>
<evidence type="ECO:0000256" key="9">
    <source>
        <dbReference type="SAM" id="SignalP"/>
    </source>
</evidence>
<feature type="domain" description="Cytochrome b561" evidence="11">
    <location>
        <begin position="192"/>
        <end position="389"/>
    </location>
</feature>
<keyword evidence="2" id="KW-0813">Transport</keyword>
<dbReference type="CDD" id="cd09628">
    <property type="entry name" value="DOMON_SDR_2_like"/>
    <property type="match status" value="1"/>
</dbReference>
<dbReference type="SMART" id="SM00664">
    <property type="entry name" value="DoH"/>
    <property type="match status" value="1"/>
</dbReference>
<evidence type="ECO:0000256" key="8">
    <source>
        <dbReference type="SAM" id="Phobius"/>
    </source>
</evidence>
<protein>
    <submittedName>
        <fullName evidence="12">DOMON domain-containing protein frrs1L</fullName>
    </submittedName>
</protein>
<feature type="transmembrane region" description="Helical" evidence="8">
    <location>
        <begin position="429"/>
        <end position="451"/>
    </location>
</feature>
<comment type="caution">
    <text evidence="12">The sequence shown here is derived from an EMBL/GenBank/DDBJ whole genome shotgun (WGS) entry which is preliminary data.</text>
</comment>
<sequence length="460" mass="50974">MARFTVIYRSLIAAGVFAVFLSEVSVSDGRIPPNHNPPPRLLFSTAGCGKTKSCYFTPNSCRSSPSSCDYFLTYTPKGSYITFEMSSNKQWVTVGFNHKAIMDGTDSIICSSFKNGSTLVGHYAVKGHQTPVRTTQTIKGLRVEGQSYEGGTIKCRFRREKQDNIMATDLNNKHLFVIFATGPIGPDNSLNEHDWKAHSMSPVNLAEIQILEASVYDLTVIQIHAVLMVIAWVGFATMGMFIARYMRPVWGEKNMCGTKVWFQVHRALMIVTALLTVAGAVFAFIYVGHWSEDAGAHPYIGIVVLSIAVAQPMIAFCRPPLDGIRRLQFNWAHRSFGLIALALAVINIFLGSVLPTFHLDNSAVYVMIVYLLVLVAVVVFEIYLACMKATDISNYRVLSKPQDDEVELTSAPVSRTQSDIKKIFRLHNVMFGVLILVVSIVCLAMLILITIHAEADDDDD</sequence>
<evidence type="ECO:0000256" key="1">
    <source>
        <dbReference type="ARBA" id="ARBA00004370"/>
    </source>
</evidence>
<reference evidence="12" key="1">
    <citation type="submission" date="2023-01" db="EMBL/GenBank/DDBJ databases">
        <title>Genome assembly of the deep-sea coral Lophelia pertusa.</title>
        <authorList>
            <person name="Herrera S."/>
            <person name="Cordes E."/>
        </authorList>
    </citation>
    <scope>NUCLEOTIDE SEQUENCE</scope>
    <source>
        <strain evidence="12">USNM1676648</strain>
        <tissue evidence="12">Polyp</tissue>
    </source>
</reference>
<dbReference type="AlphaFoldDB" id="A0A9W9YHR9"/>
<comment type="subcellular location">
    <subcellularLocation>
        <location evidence="1">Membrane</location>
    </subcellularLocation>
</comment>
<evidence type="ECO:0000313" key="13">
    <source>
        <dbReference type="Proteomes" id="UP001163046"/>
    </source>
</evidence>
<feature type="transmembrane region" description="Helical" evidence="8">
    <location>
        <begin position="338"/>
        <end position="357"/>
    </location>
</feature>
<dbReference type="EMBL" id="MU827372">
    <property type="protein sequence ID" value="KAJ7350979.1"/>
    <property type="molecule type" value="Genomic_DNA"/>
</dbReference>
<feature type="domain" description="DOMON" evidence="10">
    <location>
        <begin position="68"/>
        <end position="182"/>
    </location>
</feature>
<evidence type="ECO:0000256" key="5">
    <source>
        <dbReference type="ARBA" id="ARBA00022982"/>
    </source>
</evidence>
<evidence type="ECO:0000256" key="6">
    <source>
        <dbReference type="ARBA" id="ARBA00022989"/>
    </source>
</evidence>
<evidence type="ECO:0000256" key="4">
    <source>
        <dbReference type="ARBA" id="ARBA00022729"/>
    </source>
</evidence>
<feature type="transmembrane region" description="Helical" evidence="8">
    <location>
        <begin position="267"/>
        <end position="287"/>
    </location>
</feature>